<evidence type="ECO:0000259" key="8">
    <source>
        <dbReference type="Pfam" id="PF00857"/>
    </source>
</evidence>
<accession>A0A1J7CCK4</accession>
<dbReference type="GO" id="GO:0008936">
    <property type="term" value="F:nicotinamidase activity"/>
    <property type="evidence" value="ECO:0007669"/>
    <property type="project" value="UniProtKB-EC"/>
</dbReference>
<dbReference type="EMBL" id="MLCF01000053">
    <property type="protein sequence ID" value="OIV37418.1"/>
    <property type="molecule type" value="Genomic_DNA"/>
</dbReference>
<dbReference type="InterPro" id="IPR036380">
    <property type="entry name" value="Isochorismatase-like_sf"/>
</dbReference>
<feature type="domain" description="Isochorismatase-like" evidence="8">
    <location>
        <begin position="4"/>
        <end position="188"/>
    </location>
</feature>
<dbReference type="InterPro" id="IPR000868">
    <property type="entry name" value="Isochorismatase-like_dom"/>
</dbReference>
<evidence type="ECO:0000256" key="2">
    <source>
        <dbReference type="ARBA" id="ARBA00022642"/>
    </source>
</evidence>
<evidence type="ECO:0000256" key="1">
    <source>
        <dbReference type="ARBA" id="ARBA00006336"/>
    </source>
</evidence>
<dbReference type="PANTHER" id="PTHR11080">
    <property type="entry name" value="PYRAZINAMIDASE/NICOTINAMIDASE"/>
    <property type="match status" value="1"/>
</dbReference>
<dbReference type="Pfam" id="PF00857">
    <property type="entry name" value="Isochorismatase"/>
    <property type="match status" value="1"/>
</dbReference>
<evidence type="ECO:0000313" key="10">
    <source>
        <dbReference type="Proteomes" id="UP000243342"/>
    </source>
</evidence>
<proteinExistence type="inferred from homology"/>
<dbReference type="OrthoDB" id="9791276at2"/>
<name>A0A1J7CCK4_9ACTN</name>
<dbReference type="AlphaFoldDB" id="A0A1J7CCK4"/>
<dbReference type="RefSeq" id="WP_071656616.1">
    <property type="nucleotide sequence ID" value="NZ_MLCF01000053.1"/>
</dbReference>
<comment type="caution">
    <text evidence="9">The sequence shown here is derived from an EMBL/GenBank/DDBJ whole genome shotgun (WGS) entry which is preliminary data.</text>
</comment>
<evidence type="ECO:0000256" key="4">
    <source>
        <dbReference type="ARBA" id="ARBA00022801"/>
    </source>
</evidence>
<keyword evidence="10" id="KW-1185">Reference proteome</keyword>
<evidence type="ECO:0000313" key="9">
    <source>
        <dbReference type="EMBL" id="OIV37418.1"/>
    </source>
</evidence>
<dbReference type="Gene3D" id="3.40.50.850">
    <property type="entry name" value="Isochorismatase-like"/>
    <property type="match status" value="1"/>
</dbReference>
<dbReference type="GO" id="GO:0046872">
    <property type="term" value="F:metal ion binding"/>
    <property type="evidence" value="ECO:0007669"/>
    <property type="project" value="UniProtKB-KW"/>
</dbReference>
<dbReference type="STRING" id="1428644.BIV57_11105"/>
<evidence type="ECO:0000256" key="3">
    <source>
        <dbReference type="ARBA" id="ARBA00022723"/>
    </source>
</evidence>
<organism evidence="9 10">
    <name type="scientific">Mangrovactinospora gilvigrisea</name>
    <dbReference type="NCBI Taxonomy" id="1428644"/>
    <lineage>
        <taxon>Bacteria</taxon>
        <taxon>Bacillati</taxon>
        <taxon>Actinomycetota</taxon>
        <taxon>Actinomycetes</taxon>
        <taxon>Kitasatosporales</taxon>
        <taxon>Streptomycetaceae</taxon>
        <taxon>Mangrovactinospora</taxon>
    </lineage>
</organism>
<dbReference type="GO" id="GO:0019363">
    <property type="term" value="P:pyridine nucleotide biosynthetic process"/>
    <property type="evidence" value="ECO:0007669"/>
    <property type="project" value="UniProtKB-KW"/>
</dbReference>
<dbReference type="Proteomes" id="UP000243342">
    <property type="component" value="Unassembled WGS sequence"/>
</dbReference>
<reference evidence="9 10" key="1">
    <citation type="submission" date="2016-10" db="EMBL/GenBank/DDBJ databases">
        <title>Genome sequence of Streptomyces gilvigriseus MUSC 26.</title>
        <authorList>
            <person name="Lee L.-H."/>
            <person name="Ser H.-L."/>
        </authorList>
    </citation>
    <scope>NUCLEOTIDE SEQUENCE [LARGE SCALE GENOMIC DNA]</scope>
    <source>
        <strain evidence="9 10">MUSC 26</strain>
    </source>
</reference>
<comment type="pathway">
    <text evidence="5">Cofactor biosynthesis; nicotinate biosynthesis; nicotinate from nicotinamide: step 1/1.</text>
</comment>
<keyword evidence="2" id="KW-0662">Pyridine nucleotide biosynthesis</keyword>
<protein>
    <recommendedName>
        <fullName evidence="6">nicotinamidase</fullName>
        <ecNumber evidence="6">3.5.1.19</ecNumber>
    </recommendedName>
    <alternativeName>
        <fullName evidence="7">Nicotinamide deamidase</fullName>
    </alternativeName>
</protein>
<gene>
    <name evidence="9" type="ORF">BIV57_11105</name>
</gene>
<dbReference type="SUPFAM" id="SSF52499">
    <property type="entry name" value="Isochorismatase-like hydrolases"/>
    <property type="match status" value="1"/>
</dbReference>
<keyword evidence="3" id="KW-0479">Metal-binding</keyword>
<evidence type="ECO:0000256" key="5">
    <source>
        <dbReference type="ARBA" id="ARBA00037900"/>
    </source>
</evidence>
<dbReference type="PANTHER" id="PTHR11080:SF2">
    <property type="entry name" value="LD05707P"/>
    <property type="match status" value="1"/>
</dbReference>
<dbReference type="InterPro" id="IPR052347">
    <property type="entry name" value="Isochorismatase_Nicotinamidase"/>
</dbReference>
<comment type="similarity">
    <text evidence="1">Belongs to the isochorismatase family.</text>
</comment>
<evidence type="ECO:0000256" key="7">
    <source>
        <dbReference type="ARBA" id="ARBA00043224"/>
    </source>
</evidence>
<dbReference type="EC" id="3.5.1.19" evidence="6"/>
<keyword evidence="4" id="KW-0378">Hydrolase</keyword>
<evidence type="ECO:0000256" key="6">
    <source>
        <dbReference type="ARBA" id="ARBA00039017"/>
    </source>
</evidence>
<sequence>MRRALIVVDVQNDFCEGGSLAVQGGTDVAAGVTDLVADRDCGYDHIVATRDYHIDPGDHFAAEPDYRHSWPAHCVAGSEGSGFHPAFAPSVTSGAVEAVFDKGAHAAAYSGFEGADENGVGLAAWLREREVTEVDVVGIATDHCVRATALDAAAEGFGTRVLLELTAGVAQETTGAAVTELEAAGVRLVGKPIVRP</sequence>